<keyword evidence="1 2" id="KW-0129">CBS domain</keyword>
<evidence type="ECO:0000259" key="3">
    <source>
        <dbReference type="PROSITE" id="PS51371"/>
    </source>
</evidence>
<dbReference type="PANTHER" id="PTHR43080:SF2">
    <property type="entry name" value="CBS DOMAIN-CONTAINING PROTEIN"/>
    <property type="match status" value="1"/>
</dbReference>
<gene>
    <name evidence="4" type="ORF">SPIROBIBN47_370013</name>
</gene>
<dbReference type="Gene3D" id="3.10.580.10">
    <property type="entry name" value="CBS-domain"/>
    <property type="match status" value="1"/>
</dbReference>
<dbReference type="SUPFAM" id="SSF54631">
    <property type="entry name" value="CBS-domain pair"/>
    <property type="match status" value="1"/>
</dbReference>
<dbReference type="CDD" id="cd04623">
    <property type="entry name" value="CBS_pair_bac_euk"/>
    <property type="match status" value="1"/>
</dbReference>
<dbReference type="InterPro" id="IPR044725">
    <property type="entry name" value="CBSX3_CBS_dom"/>
</dbReference>
<organism evidence="4">
    <name type="scientific">uncultured spirochete</name>
    <dbReference type="NCBI Taxonomy" id="156406"/>
    <lineage>
        <taxon>Bacteria</taxon>
        <taxon>Pseudomonadati</taxon>
        <taxon>Spirochaetota</taxon>
        <taxon>Spirochaetia</taxon>
        <taxon>Spirochaetales</taxon>
        <taxon>environmental samples</taxon>
    </lineage>
</organism>
<sequence length="154" mass="16959">MKKTAGDILEVKGHEVAAVSPDDTVLHALEVMAEKNIGAVLVMDEQGMVLGVFSERDLARKLIIKSHSCENEKVGNIMTKKVIFVQLDTSIEQCMNMMTQNRIRHLPVLDNNRVVGIISIGDVVKALIEVKDRIISEQAFELGQHERASTPGAV</sequence>
<dbReference type="EMBL" id="FWDM01000031">
    <property type="protein sequence ID" value="SLM14905.1"/>
    <property type="molecule type" value="Genomic_DNA"/>
</dbReference>
<dbReference type="InterPro" id="IPR046342">
    <property type="entry name" value="CBS_dom_sf"/>
</dbReference>
<evidence type="ECO:0000313" key="4">
    <source>
        <dbReference type="EMBL" id="SLM14905.1"/>
    </source>
</evidence>
<dbReference type="SMART" id="SM00116">
    <property type="entry name" value="CBS"/>
    <property type="match status" value="2"/>
</dbReference>
<dbReference type="PANTHER" id="PTHR43080">
    <property type="entry name" value="CBS DOMAIN-CONTAINING PROTEIN CBSX3, MITOCHONDRIAL"/>
    <property type="match status" value="1"/>
</dbReference>
<dbReference type="InterPro" id="IPR051257">
    <property type="entry name" value="Diverse_CBS-Domain"/>
</dbReference>
<dbReference type="Pfam" id="PF00571">
    <property type="entry name" value="CBS"/>
    <property type="match status" value="2"/>
</dbReference>
<evidence type="ECO:0000256" key="2">
    <source>
        <dbReference type="PROSITE-ProRule" id="PRU00703"/>
    </source>
</evidence>
<dbReference type="PROSITE" id="PS51371">
    <property type="entry name" value="CBS"/>
    <property type="match status" value="2"/>
</dbReference>
<protein>
    <submittedName>
        <fullName evidence="4">Putative signal transduction protein with CBS domains</fullName>
    </submittedName>
</protein>
<feature type="domain" description="CBS" evidence="3">
    <location>
        <begin position="10"/>
        <end position="69"/>
    </location>
</feature>
<dbReference type="AlphaFoldDB" id="A0A3P3XKQ8"/>
<accession>A0A3P3XKQ8</accession>
<dbReference type="InterPro" id="IPR000644">
    <property type="entry name" value="CBS_dom"/>
</dbReference>
<feature type="domain" description="CBS" evidence="3">
    <location>
        <begin position="78"/>
        <end position="133"/>
    </location>
</feature>
<proteinExistence type="predicted"/>
<reference evidence="4" key="1">
    <citation type="submission" date="2017-02" db="EMBL/GenBank/DDBJ databases">
        <authorList>
            <person name="Regsiter A."/>
            <person name="William W."/>
        </authorList>
    </citation>
    <scope>NUCLEOTIDE SEQUENCE</scope>
    <source>
        <strain evidence="4">Bib</strain>
    </source>
</reference>
<name>A0A3P3XKQ8_9SPIR</name>
<evidence type="ECO:0000256" key="1">
    <source>
        <dbReference type="ARBA" id="ARBA00023122"/>
    </source>
</evidence>